<evidence type="ECO:0000259" key="1">
    <source>
        <dbReference type="Pfam" id="PF14024"/>
    </source>
</evidence>
<dbReference type="AlphaFoldDB" id="A0A378U2S5"/>
<evidence type="ECO:0000313" key="3">
    <source>
        <dbReference type="Proteomes" id="UP000255024"/>
    </source>
</evidence>
<dbReference type="Pfam" id="PF14024">
    <property type="entry name" value="DUF4240"/>
    <property type="match status" value="1"/>
</dbReference>
<accession>A0A378U2S5</accession>
<feature type="domain" description="DUF4240" evidence="1">
    <location>
        <begin position="12"/>
        <end position="135"/>
    </location>
</feature>
<reference evidence="2 3" key="1">
    <citation type="submission" date="2018-06" db="EMBL/GenBank/DDBJ databases">
        <authorList>
            <consortium name="Pathogen Informatics"/>
            <person name="Doyle S."/>
        </authorList>
    </citation>
    <scope>NUCLEOTIDE SEQUENCE [LARGE SCALE GENOMIC DNA]</scope>
    <source>
        <strain evidence="2 3">NCTC11179</strain>
    </source>
</reference>
<evidence type="ECO:0000313" key="2">
    <source>
        <dbReference type="EMBL" id="STZ69579.1"/>
    </source>
</evidence>
<dbReference type="InterPro" id="IPR025334">
    <property type="entry name" value="DUF4240"/>
</dbReference>
<dbReference type="RefSeq" id="WP_115092274.1">
    <property type="nucleotide sequence ID" value="NZ_CP068107.1"/>
</dbReference>
<proteinExistence type="predicted"/>
<dbReference type="EMBL" id="UGQL01000002">
    <property type="protein sequence ID" value="STZ69579.1"/>
    <property type="molecule type" value="Genomic_DNA"/>
</dbReference>
<organism evidence="2 3">
    <name type="scientific">Myroides odoratus</name>
    <name type="common">Flavobacterium odoratum</name>
    <dbReference type="NCBI Taxonomy" id="256"/>
    <lineage>
        <taxon>Bacteria</taxon>
        <taxon>Pseudomonadati</taxon>
        <taxon>Bacteroidota</taxon>
        <taxon>Flavobacteriia</taxon>
        <taxon>Flavobacteriales</taxon>
        <taxon>Flavobacteriaceae</taxon>
        <taxon>Myroides</taxon>
    </lineage>
</organism>
<dbReference type="Proteomes" id="UP000255024">
    <property type="component" value="Unassembled WGS sequence"/>
</dbReference>
<gene>
    <name evidence="2" type="ORF">NCTC11179_03088</name>
</gene>
<protein>
    <recommendedName>
        <fullName evidence="1">DUF4240 domain-containing protein</fullName>
    </recommendedName>
</protein>
<keyword evidence="3" id="KW-1185">Reference proteome</keyword>
<name>A0A378U2S5_MYROD</name>
<sequence length="186" mass="21959">MKTIEKTAEMLDETQFWTIVEASLQHSDSQDTQEAYLIQALEKLTPKEIIGFRLRTDKLLYDTYNSAMWCAGYLMNGGCSDDGFEYFRNWVISRGKEVYEQAKVNSDTLISQKEKAEDDLFDFESFWYVALEAFENQTGEELYDYIDEDNFDTNEGNYPSFEFDWSDEEPASMQKLCPKLYEHFWN</sequence>